<evidence type="ECO:0000256" key="5">
    <source>
        <dbReference type="ARBA" id="ARBA00037900"/>
    </source>
</evidence>
<evidence type="ECO:0000256" key="2">
    <source>
        <dbReference type="ARBA" id="ARBA00022642"/>
    </source>
</evidence>
<evidence type="ECO:0000259" key="8">
    <source>
        <dbReference type="Pfam" id="PF00857"/>
    </source>
</evidence>
<reference evidence="9 10" key="1">
    <citation type="submission" date="2017-12" db="EMBL/GenBank/DDBJ databases">
        <title>Phylogenetic diversity of female urinary microbiome.</title>
        <authorList>
            <person name="Thomas-White K."/>
            <person name="Wolfe A.J."/>
        </authorList>
    </citation>
    <scope>NUCLEOTIDE SEQUENCE [LARGE SCALE GENOMIC DNA]</scope>
    <source>
        <strain evidence="9 10">UMB0112</strain>
    </source>
</reference>
<comment type="similarity">
    <text evidence="1">Belongs to the isochorismatase family.</text>
</comment>
<keyword evidence="4 9" id="KW-0378">Hydrolase</keyword>
<dbReference type="InterPro" id="IPR000868">
    <property type="entry name" value="Isochorismatase-like_dom"/>
</dbReference>
<dbReference type="PANTHER" id="PTHR11080">
    <property type="entry name" value="PYRAZINAMIDASE/NICOTINAMIDASE"/>
    <property type="match status" value="1"/>
</dbReference>
<dbReference type="Gene3D" id="3.40.50.850">
    <property type="entry name" value="Isochorismatase-like"/>
    <property type="match status" value="1"/>
</dbReference>
<feature type="domain" description="Isochorismatase-like" evidence="8">
    <location>
        <begin position="4"/>
        <end position="171"/>
    </location>
</feature>
<name>A0A2I1NA61_9BACT</name>
<evidence type="ECO:0000313" key="10">
    <source>
        <dbReference type="Proteomes" id="UP000234639"/>
    </source>
</evidence>
<dbReference type="PANTHER" id="PTHR11080:SF2">
    <property type="entry name" value="LD05707P"/>
    <property type="match status" value="1"/>
</dbReference>
<evidence type="ECO:0000313" key="9">
    <source>
        <dbReference type="EMBL" id="PKZ29267.1"/>
    </source>
</evidence>
<gene>
    <name evidence="9" type="ORF">CYJ41_05355</name>
</gene>
<dbReference type="InterPro" id="IPR052347">
    <property type="entry name" value="Isochorismatase_Nicotinamidase"/>
</dbReference>
<keyword evidence="3" id="KW-0479">Metal-binding</keyword>
<evidence type="ECO:0000256" key="3">
    <source>
        <dbReference type="ARBA" id="ARBA00022723"/>
    </source>
</evidence>
<dbReference type="EMBL" id="PKHU01000004">
    <property type="protein sequence ID" value="PKZ29267.1"/>
    <property type="molecule type" value="Genomic_DNA"/>
</dbReference>
<sequence length="172" mass="19461">MKRLLVVVDFQNDFVCGSLGFEKAKELEKVILEKINEYKDDDIIFTLDTHEDDYLSTIEGEHLPIKHCIKGTSGHEIYGKIKEISKNYPCIEKETFASKELLHFIENKSFTYESIEICGLVSDICVISNAIIAKAASPKSKILVDSKATSSANLQMQEMAFKVMQNLHIEVI</sequence>
<dbReference type="EC" id="3.5.1.19" evidence="6"/>
<evidence type="ECO:0000256" key="6">
    <source>
        <dbReference type="ARBA" id="ARBA00039017"/>
    </source>
</evidence>
<accession>A0A2I1NA61</accession>
<dbReference type="Proteomes" id="UP000234639">
    <property type="component" value="Unassembled WGS sequence"/>
</dbReference>
<comment type="pathway">
    <text evidence="5">Cofactor biosynthesis; nicotinate biosynthesis; nicotinate from nicotinamide: step 1/1.</text>
</comment>
<comment type="caution">
    <text evidence="9">The sequence shown here is derived from an EMBL/GenBank/DDBJ whole genome shotgun (WGS) entry which is preliminary data.</text>
</comment>
<dbReference type="AlphaFoldDB" id="A0A2I1NA61"/>
<protein>
    <recommendedName>
        <fullName evidence="6">nicotinamidase</fullName>
        <ecNumber evidence="6">3.5.1.19</ecNumber>
    </recommendedName>
    <alternativeName>
        <fullName evidence="7">Nicotinamide deamidase</fullName>
    </alternativeName>
</protein>
<keyword evidence="2" id="KW-0662">Pyridine nucleotide biosynthesis</keyword>
<evidence type="ECO:0000256" key="4">
    <source>
        <dbReference type="ARBA" id="ARBA00022801"/>
    </source>
</evidence>
<dbReference type="GO" id="GO:0008936">
    <property type="term" value="F:nicotinamidase activity"/>
    <property type="evidence" value="ECO:0007669"/>
    <property type="project" value="UniProtKB-EC"/>
</dbReference>
<proteinExistence type="inferred from homology"/>
<dbReference type="SUPFAM" id="SSF52499">
    <property type="entry name" value="Isochorismatase-like hydrolases"/>
    <property type="match status" value="1"/>
</dbReference>
<dbReference type="Pfam" id="PF00857">
    <property type="entry name" value="Isochorismatase"/>
    <property type="match status" value="1"/>
</dbReference>
<dbReference type="GO" id="GO:0019363">
    <property type="term" value="P:pyridine nucleotide biosynthetic process"/>
    <property type="evidence" value="ECO:0007669"/>
    <property type="project" value="UniProtKB-KW"/>
</dbReference>
<evidence type="ECO:0000256" key="7">
    <source>
        <dbReference type="ARBA" id="ARBA00043224"/>
    </source>
</evidence>
<dbReference type="RefSeq" id="WP_101637285.1">
    <property type="nucleotide sequence ID" value="NZ_JAPXGL010000003.1"/>
</dbReference>
<dbReference type="InterPro" id="IPR036380">
    <property type="entry name" value="Isochorismatase-like_sf"/>
</dbReference>
<dbReference type="GO" id="GO:0046872">
    <property type="term" value="F:metal ion binding"/>
    <property type="evidence" value="ECO:0007669"/>
    <property type="project" value="UniProtKB-KW"/>
</dbReference>
<evidence type="ECO:0000256" key="1">
    <source>
        <dbReference type="ARBA" id="ARBA00006336"/>
    </source>
</evidence>
<organism evidence="9 10">
    <name type="scientific">Campylobacter ureolyticus</name>
    <dbReference type="NCBI Taxonomy" id="827"/>
    <lineage>
        <taxon>Bacteria</taxon>
        <taxon>Pseudomonadati</taxon>
        <taxon>Campylobacterota</taxon>
        <taxon>Epsilonproteobacteria</taxon>
        <taxon>Campylobacterales</taxon>
        <taxon>Campylobacteraceae</taxon>
        <taxon>Campylobacter</taxon>
    </lineage>
</organism>